<keyword evidence="2" id="KW-1185">Reference proteome</keyword>
<name>A0A9J6EIS9_RHIMP</name>
<dbReference type="VEuPathDB" id="VectorBase:LOC119162048"/>
<dbReference type="EMBL" id="JABSTU010000004">
    <property type="protein sequence ID" value="KAH8034310.1"/>
    <property type="molecule type" value="Genomic_DNA"/>
</dbReference>
<protein>
    <submittedName>
        <fullName evidence="1">Uncharacterized protein</fullName>
    </submittedName>
</protein>
<dbReference type="AlphaFoldDB" id="A0A9J6EIS9"/>
<gene>
    <name evidence="1" type="ORF">HPB51_022763</name>
</gene>
<dbReference type="InterPro" id="IPR011009">
    <property type="entry name" value="Kinase-like_dom_sf"/>
</dbReference>
<dbReference type="Proteomes" id="UP000821866">
    <property type="component" value="Chromosome 2"/>
</dbReference>
<comment type="caution">
    <text evidence="1">The sequence shown here is derived from an EMBL/GenBank/DDBJ whole genome shotgun (WGS) entry which is preliminary data.</text>
</comment>
<sequence length="100" mass="11717">MNNYAVMEKIGKARCVLHRVQGKVQVQRQKFRKKFRVKGDEEGVPATAIREVSLDWELKHNIVCLVYVVMMASEATHLVFEYMTMDLRRHLDSRPENKAL</sequence>
<organism evidence="1 2">
    <name type="scientific">Rhipicephalus microplus</name>
    <name type="common">Cattle tick</name>
    <name type="synonym">Boophilus microplus</name>
    <dbReference type="NCBI Taxonomy" id="6941"/>
    <lineage>
        <taxon>Eukaryota</taxon>
        <taxon>Metazoa</taxon>
        <taxon>Ecdysozoa</taxon>
        <taxon>Arthropoda</taxon>
        <taxon>Chelicerata</taxon>
        <taxon>Arachnida</taxon>
        <taxon>Acari</taxon>
        <taxon>Parasitiformes</taxon>
        <taxon>Ixodida</taxon>
        <taxon>Ixodoidea</taxon>
        <taxon>Ixodidae</taxon>
        <taxon>Rhipicephalinae</taxon>
        <taxon>Rhipicephalus</taxon>
        <taxon>Boophilus</taxon>
    </lineage>
</organism>
<dbReference type="SUPFAM" id="SSF56112">
    <property type="entry name" value="Protein kinase-like (PK-like)"/>
    <property type="match status" value="1"/>
</dbReference>
<reference evidence="1" key="1">
    <citation type="journal article" date="2020" name="Cell">
        <title>Large-Scale Comparative Analyses of Tick Genomes Elucidate Their Genetic Diversity and Vector Capacities.</title>
        <authorList>
            <consortium name="Tick Genome and Microbiome Consortium (TIGMIC)"/>
            <person name="Jia N."/>
            <person name="Wang J."/>
            <person name="Shi W."/>
            <person name="Du L."/>
            <person name="Sun Y."/>
            <person name="Zhan W."/>
            <person name="Jiang J.F."/>
            <person name="Wang Q."/>
            <person name="Zhang B."/>
            <person name="Ji P."/>
            <person name="Bell-Sakyi L."/>
            <person name="Cui X.M."/>
            <person name="Yuan T.T."/>
            <person name="Jiang B.G."/>
            <person name="Yang W.F."/>
            <person name="Lam T.T."/>
            <person name="Chang Q.C."/>
            <person name="Ding S.J."/>
            <person name="Wang X.J."/>
            <person name="Zhu J.G."/>
            <person name="Ruan X.D."/>
            <person name="Zhao L."/>
            <person name="Wei J.T."/>
            <person name="Ye R.Z."/>
            <person name="Que T.C."/>
            <person name="Du C.H."/>
            <person name="Zhou Y.H."/>
            <person name="Cheng J.X."/>
            <person name="Dai P.F."/>
            <person name="Guo W.B."/>
            <person name="Han X.H."/>
            <person name="Huang E.J."/>
            <person name="Li L.F."/>
            <person name="Wei W."/>
            <person name="Gao Y.C."/>
            <person name="Liu J.Z."/>
            <person name="Shao H.Z."/>
            <person name="Wang X."/>
            <person name="Wang C.C."/>
            <person name="Yang T.C."/>
            <person name="Huo Q.B."/>
            <person name="Li W."/>
            <person name="Chen H.Y."/>
            <person name="Chen S.E."/>
            <person name="Zhou L.G."/>
            <person name="Ni X.B."/>
            <person name="Tian J.H."/>
            <person name="Sheng Y."/>
            <person name="Liu T."/>
            <person name="Pan Y.S."/>
            <person name="Xia L.Y."/>
            <person name="Li J."/>
            <person name="Zhao F."/>
            <person name="Cao W.C."/>
        </authorList>
    </citation>
    <scope>NUCLEOTIDE SEQUENCE</scope>
    <source>
        <strain evidence="1">Rmic-2018</strain>
    </source>
</reference>
<proteinExistence type="predicted"/>
<dbReference type="OrthoDB" id="9604546at2759"/>
<evidence type="ECO:0000313" key="1">
    <source>
        <dbReference type="EMBL" id="KAH8034310.1"/>
    </source>
</evidence>
<reference evidence="1" key="2">
    <citation type="submission" date="2021-09" db="EMBL/GenBank/DDBJ databases">
        <authorList>
            <person name="Jia N."/>
            <person name="Wang J."/>
            <person name="Shi W."/>
            <person name="Du L."/>
            <person name="Sun Y."/>
            <person name="Zhan W."/>
            <person name="Jiang J."/>
            <person name="Wang Q."/>
            <person name="Zhang B."/>
            <person name="Ji P."/>
            <person name="Sakyi L.B."/>
            <person name="Cui X."/>
            <person name="Yuan T."/>
            <person name="Jiang B."/>
            <person name="Yang W."/>
            <person name="Lam T.T.-Y."/>
            <person name="Chang Q."/>
            <person name="Ding S."/>
            <person name="Wang X."/>
            <person name="Zhu J."/>
            <person name="Ruan X."/>
            <person name="Zhao L."/>
            <person name="Wei J."/>
            <person name="Que T."/>
            <person name="Du C."/>
            <person name="Cheng J."/>
            <person name="Dai P."/>
            <person name="Han X."/>
            <person name="Huang E."/>
            <person name="Gao Y."/>
            <person name="Liu J."/>
            <person name="Shao H."/>
            <person name="Ye R."/>
            <person name="Li L."/>
            <person name="Wei W."/>
            <person name="Wang X."/>
            <person name="Wang C."/>
            <person name="Huo Q."/>
            <person name="Li W."/>
            <person name="Guo W."/>
            <person name="Chen H."/>
            <person name="Chen S."/>
            <person name="Zhou L."/>
            <person name="Zhou L."/>
            <person name="Ni X."/>
            <person name="Tian J."/>
            <person name="Zhou Y."/>
            <person name="Sheng Y."/>
            <person name="Liu T."/>
            <person name="Pan Y."/>
            <person name="Xia L."/>
            <person name="Li J."/>
            <person name="Zhao F."/>
            <person name="Cao W."/>
        </authorList>
    </citation>
    <scope>NUCLEOTIDE SEQUENCE</scope>
    <source>
        <strain evidence="1">Rmic-2018</strain>
        <tissue evidence="1">Larvae</tissue>
    </source>
</reference>
<evidence type="ECO:0000313" key="2">
    <source>
        <dbReference type="Proteomes" id="UP000821866"/>
    </source>
</evidence>
<accession>A0A9J6EIS9</accession>
<dbReference type="Gene3D" id="3.30.200.20">
    <property type="entry name" value="Phosphorylase Kinase, domain 1"/>
    <property type="match status" value="1"/>
</dbReference>